<dbReference type="GO" id="GO:0005524">
    <property type="term" value="F:ATP binding"/>
    <property type="evidence" value="ECO:0007669"/>
    <property type="project" value="InterPro"/>
</dbReference>
<dbReference type="GO" id="GO:0006433">
    <property type="term" value="P:prolyl-tRNA aminoacylation"/>
    <property type="evidence" value="ECO:0007669"/>
    <property type="project" value="InterPro"/>
</dbReference>
<accession>A0A2A4X523</accession>
<dbReference type="InterPro" id="IPR017449">
    <property type="entry name" value="Pro-tRNA_synth_II"/>
</dbReference>
<evidence type="ECO:0000313" key="2">
    <source>
        <dbReference type="EMBL" id="PCI77772.1"/>
    </source>
</evidence>
<dbReference type="Proteomes" id="UP000218775">
    <property type="component" value="Unassembled WGS sequence"/>
</dbReference>
<dbReference type="Pfam" id="PF09180">
    <property type="entry name" value="ProRS-C_1"/>
    <property type="match status" value="1"/>
</dbReference>
<evidence type="ECO:0000313" key="3">
    <source>
        <dbReference type="Proteomes" id="UP000218775"/>
    </source>
</evidence>
<gene>
    <name evidence="2" type="ORF">COB21_02560</name>
</gene>
<dbReference type="EMBL" id="NVUK01000013">
    <property type="protein sequence ID" value="PCI77772.1"/>
    <property type="molecule type" value="Genomic_DNA"/>
</dbReference>
<dbReference type="AlphaFoldDB" id="A0A2A4X523"/>
<dbReference type="SMART" id="SM00946">
    <property type="entry name" value="ProRS-C_1"/>
    <property type="match status" value="1"/>
</dbReference>
<feature type="non-terminal residue" evidence="2">
    <location>
        <position position="1"/>
    </location>
</feature>
<feature type="domain" description="Proline-tRNA ligase class II C-terminal" evidence="1">
    <location>
        <begin position="1"/>
        <end position="58"/>
    </location>
</feature>
<dbReference type="Gene3D" id="3.30.110.30">
    <property type="entry name" value="C-terminal domain of ProRS"/>
    <property type="match status" value="1"/>
</dbReference>
<comment type="caution">
    <text evidence="2">The sequence shown here is derived from an EMBL/GenBank/DDBJ whole genome shotgun (WGS) entry which is preliminary data.</text>
</comment>
<proteinExistence type="predicted"/>
<protein>
    <submittedName>
        <fullName evidence="2">Proline--tRNA ligase</fullName>
    </submittedName>
</protein>
<dbReference type="GO" id="GO:0005737">
    <property type="term" value="C:cytoplasm"/>
    <property type="evidence" value="ECO:0007669"/>
    <property type="project" value="InterPro"/>
</dbReference>
<dbReference type="SUPFAM" id="SSF64586">
    <property type="entry name" value="C-terminal domain of ProRS"/>
    <property type="match status" value="1"/>
</dbReference>
<keyword evidence="2" id="KW-0436">Ligase</keyword>
<evidence type="ECO:0000259" key="1">
    <source>
        <dbReference type="SMART" id="SM00946"/>
    </source>
</evidence>
<organism evidence="2 3">
    <name type="scientific">Aerophobetes bacterium</name>
    <dbReference type="NCBI Taxonomy" id="2030807"/>
    <lineage>
        <taxon>Bacteria</taxon>
        <taxon>Candidatus Aerophobota</taxon>
    </lineage>
</organism>
<reference evidence="3" key="1">
    <citation type="submission" date="2017-08" db="EMBL/GenBank/DDBJ databases">
        <title>A dynamic microbial community with high functional redundancy inhabits the cold, oxic subseafloor aquifer.</title>
        <authorList>
            <person name="Tully B.J."/>
            <person name="Wheat C.G."/>
            <person name="Glazer B.T."/>
            <person name="Huber J.A."/>
        </authorList>
    </citation>
    <scope>NUCLEOTIDE SEQUENCE [LARGE SCALE GENOMIC DNA]</scope>
</reference>
<dbReference type="GO" id="GO:0004827">
    <property type="term" value="F:proline-tRNA ligase activity"/>
    <property type="evidence" value="ECO:0007669"/>
    <property type="project" value="InterPro"/>
</dbReference>
<name>A0A2A4X523_UNCAE</name>
<sequence>AGKEGFVSAHFAMNAREEKALKKDLGVTVRCIRIEKEEGVCPFSGKPSLARAIYAKAY</sequence>
<dbReference type="InterPro" id="IPR016061">
    <property type="entry name" value="Pro-tRNA_ligase_II_C"/>
</dbReference>